<accession>M1DH62</accession>
<reference evidence="3" key="1">
    <citation type="journal article" date="2011" name="Nature">
        <title>Genome sequence and analysis of the tuber crop potato.</title>
        <authorList>
            <consortium name="The Potato Genome Sequencing Consortium"/>
        </authorList>
    </citation>
    <scope>NUCLEOTIDE SEQUENCE [LARGE SCALE GENOMIC DNA]</scope>
    <source>
        <strain evidence="3">cv. DM1-3 516 R44</strain>
    </source>
</reference>
<dbReference type="InParanoid" id="M1DH62"/>
<feature type="compositionally biased region" description="Basic and acidic residues" evidence="1">
    <location>
        <begin position="35"/>
        <end position="47"/>
    </location>
</feature>
<dbReference type="PaxDb" id="4113-PGSC0003DMT400088978"/>
<evidence type="ECO:0000256" key="1">
    <source>
        <dbReference type="SAM" id="MobiDB-lite"/>
    </source>
</evidence>
<reference evidence="2" key="2">
    <citation type="submission" date="2015-06" db="UniProtKB">
        <authorList>
            <consortium name="EnsemblPlants"/>
        </authorList>
    </citation>
    <scope>IDENTIFICATION</scope>
    <source>
        <strain evidence="2">DM1-3 516 R44</strain>
    </source>
</reference>
<dbReference type="Proteomes" id="UP000011115">
    <property type="component" value="Unassembled WGS sequence"/>
</dbReference>
<dbReference type="HOGENOM" id="CLU_029307_9_1_1"/>
<dbReference type="Gramene" id="PGSC0003DMT400088978">
    <property type="protein sequence ID" value="PGSC0003DMT400088978"/>
    <property type="gene ID" value="PGSC0003DMG400038549"/>
</dbReference>
<protein>
    <submittedName>
        <fullName evidence="2">Uncharacterized protein</fullName>
    </submittedName>
</protein>
<name>M1DH62_SOLTU</name>
<feature type="region of interest" description="Disordered" evidence="1">
    <location>
        <begin position="35"/>
        <end position="56"/>
    </location>
</feature>
<dbReference type="EnsemblPlants" id="PGSC0003DMT400088978">
    <property type="protein sequence ID" value="PGSC0003DMT400088978"/>
    <property type="gene ID" value="PGSC0003DMG400038549"/>
</dbReference>
<evidence type="ECO:0000313" key="3">
    <source>
        <dbReference type="Proteomes" id="UP000011115"/>
    </source>
</evidence>
<proteinExistence type="predicted"/>
<dbReference type="AlphaFoldDB" id="M1DH62"/>
<keyword evidence="3" id="KW-1185">Reference proteome</keyword>
<evidence type="ECO:0000313" key="2">
    <source>
        <dbReference type="EnsemblPlants" id="PGSC0003DMT400088978"/>
    </source>
</evidence>
<organism evidence="2 3">
    <name type="scientific">Solanum tuberosum</name>
    <name type="common">Potato</name>
    <dbReference type="NCBI Taxonomy" id="4113"/>
    <lineage>
        <taxon>Eukaryota</taxon>
        <taxon>Viridiplantae</taxon>
        <taxon>Streptophyta</taxon>
        <taxon>Embryophyta</taxon>
        <taxon>Tracheophyta</taxon>
        <taxon>Spermatophyta</taxon>
        <taxon>Magnoliopsida</taxon>
        <taxon>eudicotyledons</taxon>
        <taxon>Gunneridae</taxon>
        <taxon>Pentapetalae</taxon>
        <taxon>asterids</taxon>
        <taxon>lamiids</taxon>
        <taxon>Solanales</taxon>
        <taxon>Solanaceae</taxon>
        <taxon>Solanoideae</taxon>
        <taxon>Solaneae</taxon>
        <taxon>Solanum</taxon>
    </lineage>
</organism>
<sequence>MIKTNKETETDQEWDALLTQLDVLYKKVMELEAMSTKKDKHLPPRESKKVKKQEGGQNEEVLSLILHKIEEQDKVLNEIKENIEMLNQMKTSHSMIIELQDTQINQVLLCLYSQYKEGSPGDTMADLENEV</sequence>